<dbReference type="PANTHER" id="PTHR38011">
    <property type="entry name" value="DIHYDROFOLATE REDUCTASE FAMILY PROTEIN (AFU_ORTHOLOGUE AFUA_8G06820)"/>
    <property type="match status" value="1"/>
</dbReference>
<keyword evidence="3" id="KW-1185">Reference proteome</keyword>
<sequence length="216" mass="23122">MTTTQKLRVHMFSVSVDGYGAGPDQSIENPLGIGGESLHDWAVVTPTFNAADPTAAAPVGVDDEYVQRNWRNIGATIMGRNMFGPVRGDWPDENWTGWWGPNPPYHHPVFVLTHHARPSVEMAGGTTFHFVTDGIASAREQALAAADGKDALVAGGAATIRQYLDAGLIDEMDIAISPVLLGGGERLFDDGAGFRGYRCAGFTAGEKAVHARFERA</sequence>
<dbReference type="AlphaFoldDB" id="A0A4R4RRJ9"/>
<dbReference type="GO" id="GO:0008703">
    <property type="term" value="F:5-amino-6-(5-phosphoribosylamino)uracil reductase activity"/>
    <property type="evidence" value="ECO:0007669"/>
    <property type="project" value="InterPro"/>
</dbReference>
<protein>
    <submittedName>
        <fullName evidence="2">Dihydrofolate reductase</fullName>
    </submittedName>
</protein>
<proteinExistence type="predicted"/>
<reference evidence="2 3" key="1">
    <citation type="submission" date="2019-02" db="EMBL/GenBank/DDBJ databases">
        <title>Draft genome sequences of novel Actinobacteria.</title>
        <authorList>
            <person name="Sahin N."/>
            <person name="Ay H."/>
            <person name="Saygin H."/>
        </authorList>
    </citation>
    <scope>NUCLEOTIDE SEQUENCE [LARGE SCALE GENOMIC DNA]</scope>
    <source>
        <strain evidence="2 3">KC603</strain>
    </source>
</reference>
<dbReference type="Gene3D" id="3.40.430.10">
    <property type="entry name" value="Dihydrofolate Reductase, subunit A"/>
    <property type="match status" value="1"/>
</dbReference>
<dbReference type="InterPro" id="IPR002734">
    <property type="entry name" value="RibDG_C"/>
</dbReference>
<accession>A0A4R4RRJ9</accession>
<dbReference type="PANTHER" id="PTHR38011:SF12">
    <property type="entry name" value="BIFUNCTIONAL DEAMINASE-REDUCTASE DOMAIN PROTEIN"/>
    <property type="match status" value="1"/>
</dbReference>
<organism evidence="2 3">
    <name type="scientific">Jiangella ureilytica</name>
    <dbReference type="NCBI Taxonomy" id="2530374"/>
    <lineage>
        <taxon>Bacteria</taxon>
        <taxon>Bacillati</taxon>
        <taxon>Actinomycetota</taxon>
        <taxon>Actinomycetes</taxon>
        <taxon>Jiangellales</taxon>
        <taxon>Jiangellaceae</taxon>
        <taxon>Jiangella</taxon>
    </lineage>
</organism>
<dbReference type="RefSeq" id="WP_131981253.1">
    <property type="nucleotide sequence ID" value="NZ_SMKL01000014.1"/>
</dbReference>
<comment type="caution">
    <text evidence="2">The sequence shown here is derived from an EMBL/GenBank/DDBJ whole genome shotgun (WGS) entry which is preliminary data.</text>
</comment>
<dbReference type="Proteomes" id="UP000295621">
    <property type="component" value="Unassembled WGS sequence"/>
</dbReference>
<dbReference type="InterPro" id="IPR024072">
    <property type="entry name" value="DHFR-like_dom_sf"/>
</dbReference>
<dbReference type="SUPFAM" id="SSF53597">
    <property type="entry name" value="Dihydrofolate reductase-like"/>
    <property type="match status" value="1"/>
</dbReference>
<gene>
    <name evidence="2" type="ORF">E1212_08450</name>
</gene>
<dbReference type="OrthoDB" id="2313602at2"/>
<evidence type="ECO:0000313" key="2">
    <source>
        <dbReference type="EMBL" id="TDC52611.1"/>
    </source>
</evidence>
<name>A0A4R4RRJ9_9ACTN</name>
<dbReference type="GO" id="GO:0009231">
    <property type="term" value="P:riboflavin biosynthetic process"/>
    <property type="evidence" value="ECO:0007669"/>
    <property type="project" value="InterPro"/>
</dbReference>
<dbReference type="EMBL" id="SMKL01000014">
    <property type="protein sequence ID" value="TDC52611.1"/>
    <property type="molecule type" value="Genomic_DNA"/>
</dbReference>
<dbReference type="Pfam" id="PF01872">
    <property type="entry name" value="RibD_C"/>
    <property type="match status" value="1"/>
</dbReference>
<evidence type="ECO:0000259" key="1">
    <source>
        <dbReference type="Pfam" id="PF01872"/>
    </source>
</evidence>
<feature type="domain" description="Bacterial bifunctional deaminase-reductase C-terminal" evidence="1">
    <location>
        <begin position="12"/>
        <end position="195"/>
    </location>
</feature>
<dbReference type="InterPro" id="IPR050765">
    <property type="entry name" value="Riboflavin_Biosynth_HTPR"/>
</dbReference>
<evidence type="ECO:0000313" key="3">
    <source>
        <dbReference type="Proteomes" id="UP000295621"/>
    </source>
</evidence>